<name>A0AAD3CKA1_9STRA</name>
<dbReference type="Gene3D" id="3.40.50.1000">
    <property type="entry name" value="HAD superfamily/HAD-like"/>
    <property type="match status" value="1"/>
</dbReference>
<keyword evidence="3" id="KW-1185">Reference proteome</keyword>
<sequence length="291" mass="32890">MSKRSSTSNDKSSQKKQKKEQASMFNFFDLTKDDDNEDEKKSASSAPPAAKKKYKIFCDLDGVLVDFEGGVRRINRGKGPDDLSPGQLWSSVARAHKFFLNLSWTKDGKELWSRIVQEGYVPDILTGLPNSKGAAQQKFDWCRKELNFAFAEQGKNKPIFNHIDYANAKRAHSIKTGARRKGENVVNVLTCWSRNKHCESAENHVLIDDREDLGEKWRAKGGIFIHHTSTANSIQQMVKLGIFNDGNDNEDAKKRKHSEESDEADDESPQKKIKAKTSNEPSNDKVIDLTE</sequence>
<dbReference type="EMBL" id="BLLK01000023">
    <property type="protein sequence ID" value="GFH47468.1"/>
    <property type="molecule type" value="Genomic_DNA"/>
</dbReference>
<feature type="compositionally biased region" description="Basic and acidic residues" evidence="1">
    <location>
        <begin position="282"/>
        <end position="291"/>
    </location>
</feature>
<evidence type="ECO:0000256" key="1">
    <source>
        <dbReference type="SAM" id="MobiDB-lite"/>
    </source>
</evidence>
<dbReference type="Proteomes" id="UP001054902">
    <property type="component" value="Unassembled WGS sequence"/>
</dbReference>
<gene>
    <name evidence="2" type="ORF">CTEN210_03943</name>
</gene>
<organism evidence="2 3">
    <name type="scientific">Chaetoceros tenuissimus</name>
    <dbReference type="NCBI Taxonomy" id="426638"/>
    <lineage>
        <taxon>Eukaryota</taxon>
        <taxon>Sar</taxon>
        <taxon>Stramenopiles</taxon>
        <taxon>Ochrophyta</taxon>
        <taxon>Bacillariophyta</taxon>
        <taxon>Coscinodiscophyceae</taxon>
        <taxon>Chaetocerotophycidae</taxon>
        <taxon>Chaetocerotales</taxon>
        <taxon>Chaetocerotaceae</taxon>
        <taxon>Chaetoceros</taxon>
    </lineage>
</organism>
<evidence type="ECO:0000313" key="2">
    <source>
        <dbReference type="EMBL" id="GFH47468.1"/>
    </source>
</evidence>
<dbReference type="InterPro" id="IPR023214">
    <property type="entry name" value="HAD_sf"/>
</dbReference>
<feature type="region of interest" description="Disordered" evidence="1">
    <location>
        <begin position="1"/>
        <end position="23"/>
    </location>
</feature>
<feature type="region of interest" description="Disordered" evidence="1">
    <location>
        <begin position="243"/>
        <end position="291"/>
    </location>
</feature>
<dbReference type="InterPro" id="IPR036412">
    <property type="entry name" value="HAD-like_sf"/>
</dbReference>
<comment type="caution">
    <text evidence="2">The sequence shown here is derived from an EMBL/GenBank/DDBJ whole genome shotgun (WGS) entry which is preliminary data.</text>
</comment>
<feature type="compositionally biased region" description="Basic and acidic residues" evidence="1">
    <location>
        <begin position="250"/>
        <end position="259"/>
    </location>
</feature>
<reference evidence="2 3" key="1">
    <citation type="journal article" date="2021" name="Sci. Rep.">
        <title>The genome of the diatom Chaetoceros tenuissimus carries an ancient integrated fragment of an extant virus.</title>
        <authorList>
            <person name="Hongo Y."/>
            <person name="Kimura K."/>
            <person name="Takaki Y."/>
            <person name="Yoshida Y."/>
            <person name="Baba S."/>
            <person name="Kobayashi G."/>
            <person name="Nagasaki K."/>
            <person name="Hano T."/>
            <person name="Tomaru Y."/>
        </authorList>
    </citation>
    <scope>NUCLEOTIDE SEQUENCE [LARGE SCALE GENOMIC DNA]</scope>
    <source>
        <strain evidence="2 3">NIES-3715</strain>
    </source>
</reference>
<protein>
    <submittedName>
        <fullName evidence="2">Uncharacterized protein</fullName>
    </submittedName>
</protein>
<evidence type="ECO:0000313" key="3">
    <source>
        <dbReference type="Proteomes" id="UP001054902"/>
    </source>
</evidence>
<dbReference type="AlphaFoldDB" id="A0AAD3CKA1"/>
<accession>A0AAD3CKA1</accession>
<feature type="compositionally biased region" description="Low complexity" evidence="1">
    <location>
        <begin position="1"/>
        <end position="11"/>
    </location>
</feature>
<dbReference type="SUPFAM" id="SSF56784">
    <property type="entry name" value="HAD-like"/>
    <property type="match status" value="1"/>
</dbReference>
<proteinExistence type="predicted"/>